<sequence>MSEILSIYLNSYEDVLFPVIQKIINLTTAPGSSYKHFAQLSKVLEFISDNDISNRFTVPSQFTVQPLTIKTIESDFSLKLQPLGSHEPSTEIFNRINTLLKEKSIDILLSTGNSDLIIENSSFFLNMDTEYLSMNKHLDFQNIQKYLVYKNYDSSIVDQYDYFARKLQNIMNYDKVPARSGSDSNADSSNIGGGNDGSSGTGEQVVMDEAEVISYFNCRWYLVYVLFLNNEYSHVVKEFQSLVHTPAIDGISAIDVLNTHYHNAFVVKEYLLRGVIISILINEHITDLPKFTKIEIIKSALNSDSLLNKLVKSYTNCQYQLMNQILTEIQKEFAFDFQLSEISANFVTIINYKALVSYLSFIKICPIAHIAKRFGTDELNMKEELIKTSLIFDLNVSIDEQASTII</sequence>
<feature type="region of interest" description="Disordered" evidence="1">
    <location>
        <begin position="178"/>
        <end position="200"/>
    </location>
</feature>
<organism evidence="2 3">
    <name type="scientific">Ambrosiozyma monospora</name>
    <name type="common">Yeast</name>
    <name type="synonym">Endomycopsis monosporus</name>
    <dbReference type="NCBI Taxonomy" id="43982"/>
    <lineage>
        <taxon>Eukaryota</taxon>
        <taxon>Fungi</taxon>
        <taxon>Dikarya</taxon>
        <taxon>Ascomycota</taxon>
        <taxon>Saccharomycotina</taxon>
        <taxon>Pichiomycetes</taxon>
        <taxon>Pichiales</taxon>
        <taxon>Pichiaceae</taxon>
        <taxon>Ambrosiozyma</taxon>
    </lineage>
</organism>
<name>A0A9W6YTL9_AMBMO</name>
<evidence type="ECO:0000313" key="3">
    <source>
        <dbReference type="Proteomes" id="UP001165063"/>
    </source>
</evidence>
<comment type="caution">
    <text evidence="2">The sequence shown here is derived from an EMBL/GenBank/DDBJ whole genome shotgun (WGS) entry which is preliminary data.</text>
</comment>
<dbReference type="Proteomes" id="UP001165063">
    <property type="component" value="Unassembled WGS sequence"/>
</dbReference>
<gene>
    <name evidence="2" type="ORF">Amon01_000094800</name>
</gene>
<feature type="compositionally biased region" description="Low complexity" evidence="1">
    <location>
        <begin position="180"/>
        <end position="190"/>
    </location>
</feature>
<dbReference type="Gene3D" id="1.25.40.570">
    <property type="match status" value="1"/>
</dbReference>
<reference evidence="2" key="1">
    <citation type="submission" date="2023-04" db="EMBL/GenBank/DDBJ databases">
        <title>Ambrosiozyma monospora NBRC 1965.</title>
        <authorList>
            <person name="Ichikawa N."/>
            <person name="Sato H."/>
            <person name="Tonouchi N."/>
        </authorList>
    </citation>
    <scope>NUCLEOTIDE SEQUENCE</scope>
    <source>
        <strain evidence="2">NBRC 1965</strain>
    </source>
</reference>
<evidence type="ECO:0000313" key="2">
    <source>
        <dbReference type="EMBL" id="GMG20066.1"/>
    </source>
</evidence>
<evidence type="ECO:0000256" key="1">
    <source>
        <dbReference type="SAM" id="MobiDB-lite"/>
    </source>
</evidence>
<protein>
    <submittedName>
        <fullName evidence="2">Unnamed protein product</fullName>
    </submittedName>
</protein>
<keyword evidence="3" id="KW-1185">Reference proteome</keyword>
<proteinExistence type="predicted"/>
<feature type="compositionally biased region" description="Gly residues" evidence="1">
    <location>
        <begin position="191"/>
        <end position="200"/>
    </location>
</feature>
<dbReference type="EMBL" id="BSXU01000275">
    <property type="protein sequence ID" value="GMG20066.1"/>
    <property type="molecule type" value="Genomic_DNA"/>
</dbReference>
<dbReference type="OrthoDB" id="3996190at2759"/>
<dbReference type="AlphaFoldDB" id="A0A9W6YTL9"/>
<accession>A0A9W6YTL9</accession>